<feature type="transmembrane region" description="Helical" evidence="1">
    <location>
        <begin position="58"/>
        <end position="77"/>
    </location>
</feature>
<feature type="transmembrane region" description="Helical" evidence="1">
    <location>
        <begin position="155"/>
        <end position="172"/>
    </location>
</feature>
<comment type="caution">
    <text evidence="2">The sequence shown here is derived from an EMBL/GenBank/DDBJ whole genome shotgun (WGS) entry which is preliminary data.</text>
</comment>
<protein>
    <submittedName>
        <fullName evidence="2">Metal-dependent hydrolase</fullName>
    </submittedName>
</protein>
<sequence length="351" mass="39332">MDSITQAALGATLGGAVLGRPLGRKALIGGALLGTLPDMDVLISHGSAIADFTGHRGFSHSLLVLTVLAALMTLGLSRWRRTRHIPAHLWWWFCFLPLITHPLLDALTAYGTRLFWPLNSPPIALDTLFIIDPLYTLPLLLGVLITLVRPSLHRSVVIGLALSTLYMGWAITAKQIIRASISPVLIDHRWQQADRFIQPMPMTTFLWRVVVLEGDRRHESYVSIFDDAPPRFDTFRRFPENAVAATHWPEARRLLWFTQGRLMFRAQGDQLIATDLRMGLPGREAFRFAIARRDNTHWTPVDSTQAQGPGYSADQLSRVWQRLFTPGALCPATYAPPALVIERQCQPPADR</sequence>
<feature type="transmembrane region" description="Helical" evidence="1">
    <location>
        <begin position="123"/>
        <end position="148"/>
    </location>
</feature>
<organism evidence="2 3">
    <name type="scientific">Larsenimonas rhizosphaerae</name>
    <dbReference type="NCBI Taxonomy" id="2944682"/>
    <lineage>
        <taxon>Bacteria</taxon>
        <taxon>Pseudomonadati</taxon>
        <taxon>Pseudomonadota</taxon>
        <taxon>Gammaproteobacteria</taxon>
        <taxon>Oceanospirillales</taxon>
        <taxon>Halomonadaceae</taxon>
        <taxon>Larsenimonas</taxon>
    </lineage>
</organism>
<gene>
    <name evidence="2" type="ORF">OQ287_09660</name>
</gene>
<accession>A0AA42CUL8</accession>
<evidence type="ECO:0000313" key="2">
    <source>
        <dbReference type="EMBL" id="MCX2524509.1"/>
    </source>
</evidence>
<dbReference type="GO" id="GO:0016787">
    <property type="term" value="F:hydrolase activity"/>
    <property type="evidence" value="ECO:0007669"/>
    <property type="project" value="UniProtKB-KW"/>
</dbReference>
<dbReference type="RefSeq" id="WP_250935592.1">
    <property type="nucleotide sequence ID" value="NZ_JAMLJK010000001.1"/>
</dbReference>
<proteinExistence type="predicted"/>
<dbReference type="InterPro" id="IPR053170">
    <property type="entry name" value="Transcription_regulator"/>
</dbReference>
<dbReference type="AlphaFoldDB" id="A0AA42CUL8"/>
<evidence type="ECO:0000256" key="1">
    <source>
        <dbReference type="SAM" id="Phobius"/>
    </source>
</evidence>
<evidence type="ECO:0000313" key="3">
    <source>
        <dbReference type="Proteomes" id="UP001165678"/>
    </source>
</evidence>
<name>A0AA42CUL8_9GAMM</name>
<dbReference type="InterPro" id="IPR007404">
    <property type="entry name" value="YdjM-like"/>
</dbReference>
<keyword evidence="1" id="KW-1133">Transmembrane helix</keyword>
<dbReference type="PANTHER" id="PTHR40031:SF1">
    <property type="entry name" value="MEMBRANE-BOUND METAL-DEPENDENT HYDROLASE"/>
    <property type="match status" value="1"/>
</dbReference>
<feature type="transmembrane region" description="Helical" evidence="1">
    <location>
        <begin position="89"/>
        <end position="111"/>
    </location>
</feature>
<reference evidence="2" key="1">
    <citation type="submission" date="2022-11" db="EMBL/GenBank/DDBJ databases">
        <title>Larsenimonas rhizosphaerae sp. nov., isolated from a tidal mudflat.</title>
        <authorList>
            <person name="Lee S.D."/>
            <person name="Kim I.S."/>
        </authorList>
    </citation>
    <scope>NUCLEOTIDE SEQUENCE</scope>
    <source>
        <strain evidence="2">GH2-1</strain>
    </source>
</reference>
<keyword evidence="2" id="KW-0378">Hydrolase</keyword>
<keyword evidence="1" id="KW-0472">Membrane</keyword>
<dbReference type="EMBL" id="JAPIVE010000002">
    <property type="protein sequence ID" value="MCX2524509.1"/>
    <property type="molecule type" value="Genomic_DNA"/>
</dbReference>
<keyword evidence="1" id="KW-0812">Transmembrane</keyword>
<keyword evidence="3" id="KW-1185">Reference proteome</keyword>
<dbReference type="Pfam" id="PF04307">
    <property type="entry name" value="YdjM"/>
    <property type="match status" value="1"/>
</dbReference>
<dbReference type="PANTHER" id="PTHR40031">
    <property type="entry name" value="HYPOTHETICAL MEMBRANE SPANNING PROTEIN"/>
    <property type="match status" value="1"/>
</dbReference>
<dbReference type="Proteomes" id="UP001165678">
    <property type="component" value="Unassembled WGS sequence"/>
</dbReference>